<evidence type="ECO:0000259" key="3">
    <source>
        <dbReference type="PROSITE" id="PS51462"/>
    </source>
</evidence>
<protein>
    <submittedName>
        <fullName evidence="4">NUDIX hydrolase</fullName>
    </submittedName>
</protein>
<comment type="cofactor">
    <cofactor evidence="1">
        <name>Mg(2+)</name>
        <dbReference type="ChEBI" id="CHEBI:18420"/>
    </cofactor>
</comment>
<evidence type="ECO:0000313" key="5">
    <source>
        <dbReference type="Proteomes" id="UP001500618"/>
    </source>
</evidence>
<dbReference type="InterPro" id="IPR015797">
    <property type="entry name" value="NUDIX_hydrolase-like_dom_sf"/>
</dbReference>
<dbReference type="PRINTS" id="PR00502">
    <property type="entry name" value="NUDIXFAMILY"/>
</dbReference>
<dbReference type="InterPro" id="IPR020476">
    <property type="entry name" value="Nudix_hydrolase"/>
</dbReference>
<dbReference type="InterPro" id="IPR000086">
    <property type="entry name" value="NUDIX_hydrolase_dom"/>
</dbReference>
<feature type="domain" description="Nudix hydrolase" evidence="3">
    <location>
        <begin position="5"/>
        <end position="130"/>
    </location>
</feature>
<keyword evidence="2 4" id="KW-0378">Hydrolase</keyword>
<dbReference type="SUPFAM" id="SSF55811">
    <property type="entry name" value="Nudix"/>
    <property type="match status" value="1"/>
</dbReference>
<dbReference type="GO" id="GO:0016787">
    <property type="term" value="F:hydrolase activity"/>
    <property type="evidence" value="ECO:0007669"/>
    <property type="project" value="UniProtKB-KW"/>
</dbReference>
<gene>
    <name evidence="4" type="ORF">GCM10009765_40080</name>
</gene>
<keyword evidence="5" id="KW-1185">Reference proteome</keyword>
<evidence type="ECO:0000313" key="4">
    <source>
        <dbReference type="EMBL" id="GAA1686561.1"/>
    </source>
</evidence>
<organism evidence="4 5">
    <name type="scientific">Fodinicola feengrottensis</name>
    <dbReference type="NCBI Taxonomy" id="435914"/>
    <lineage>
        <taxon>Bacteria</taxon>
        <taxon>Bacillati</taxon>
        <taxon>Actinomycetota</taxon>
        <taxon>Actinomycetes</taxon>
        <taxon>Mycobacteriales</taxon>
        <taxon>Fodinicola</taxon>
    </lineage>
</organism>
<dbReference type="EMBL" id="BAAANY010000014">
    <property type="protein sequence ID" value="GAA1686561.1"/>
    <property type="molecule type" value="Genomic_DNA"/>
</dbReference>
<dbReference type="RefSeq" id="WP_344311759.1">
    <property type="nucleotide sequence ID" value="NZ_BAAANY010000014.1"/>
</dbReference>
<dbReference type="CDD" id="cd04699">
    <property type="entry name" value="NUDIX_MutT_Nudt1"/>
    <property type="match status" value="1"/>
</dbReference>
<dbReference type="Gene3D" id="3.90.79.10">
    <property type="entry name" value="Nucleoside Triphosphate Pyrophosphohydrolase"/>
    <property type="match status" value="1"/>
</dbReference>
<accession>A0ABN2HEB4</accession>
<dbReference type="PROSITE" id="PS51462">
    <property type="entry name" value="NUDIX"/>
    <property type="match status" value="1"/>
</dbReference>
<dbReference type="PANTHER" id="PTHR43046:SF16">
    <property type="entry name" value="ADP-RIBOSE PYROPHOSPHATASE YJHB-RELATED"/>
    <property type="match status" value="1"/>
</dbReference>
<name>A0ABN2HEB4_9ACTN</name>
<evidence type="ECO:0000256" key="1">
    <source>
        <dbReference type="ARBA" id="ARBA00001946"/>
    </source>
</evidence>
<dbReference type="PANTHER" id="PTHR43046">
    <property type="entry name" value="GDP-MANNOSE MANNOSYL HYDROLASE"/>
    <property type="match status" value="1"/>
</dbReference>
<comment type="caution">
    <text evidence="4">The sequence shown here is derived from an EMBL/GenBank/DDBJ whole genome shotgun (WGS) entry which is preliminary data.</text>
</comment>
<evidence type="ECO:0000256" key="2">
    <source>
        <dbReference type="ARBA" id="ARBA00022801"/>
    </source>
</evidence>
<dbReference type="Proteomes" id="UP001500618">
    <property type="component" value="Unassembled WGS sequence"/>
</dbReference>
<dbReference type="Pfam" id="PF00293">
    <property type="entry name" value="NUDIX"/>
    <property type="match status" value="1"/>
</dbReference>
<proteinExistence type="predicted"/>
<sequence>MSELTLPISVKGVVINDGRVLLLRNHRNEWELPGGRLELGETPAECLAREIVEETLWRVSVHDIISSWIHHIPQVDKHVFIVAYGCIPHSDTVPMISAEHTDFGLFKRNEFWHVNMPEPYKDAISRWYSKNYWGGSEE</sequence>
<reference evidence="4 5" key="1">
    <citation type="journal article" date="2019" name="Int. J. Syst. Evol. Microbiol.">
        <title>The Global Catalogue of Microorganisms (GCM) 10K type strain sequencing project: providing services to taxonomists for standard genome sequencing and annotation.</title>
        <authorList>
            <consortium name="The Broad Institute Genomics Platform"/>
            <consortium name="The Broad Institute Genome Sequencing Center for Infectious Disease"/>
            <person name="Wu L."/>
            <person name="Ma J."/>
        </authorList>
    </citation>
    <scope>NUCLEOTIDE SEQUENCE [LARGE SCALE GENOMIC DNA]</scope>
    <source>
        <strain evidence="4 5">JCM 14718</strain>
    </source>
</reference>